<gene>
    <name evidence="1" type="ORF">SDC9_168469</name>
</gene>
<sequence length="196" mass="21231">MVALDHGRRVACNRHGLDHIGIKRALREKLGSPGAFGGLVKDFDEGASNDLALAFGVSHAFEALEEKARGILILQLNAEMAFEHLTHHIGFTSAQHAVVDENAGELVADRFVQQRGGDTGIDSAAQAQDDTFITHLLADLRHRNVDIALHRPVLAAAANVMDEIAEHLFAARGVGHLRMKLEPEHLAGMVFDCGVR</sequence>
<accession>A0A645G587</accession>
<name>A0A645G587_9ZZZZ</name>
<evidence type="ECO:0000313" key="1">
    <source>
        <dbReference type="EMBL" id="MPN21090.1"/>
    </source>
</evidence>
<proteinExistence type="predicted"/>
<reference evidence="1" key="1">
    <citation type="submission" date="2019-08" db="EMBL/GenBank/DDBJ databases">
        <authorList>
            <person name="Kucharzyk K."/>
            <person name="Murdoch R.W."/>
            <person name="Higgins S."/>
            <person name="Loffler F."/>
        </authorList>
    </citation>
    <scope>NUCLEOTIDE SEQUENCE</scope>
</reference>
<comment type="caution">
    <text evidence="1">The sequence shown here is derived from an EMBL/GenBank/DDBJ whole genome shotgun (WGS) entry which is preliminary data.</text>
</comment>
<dbReference type="AlphaFoldDB" id="A0A645G587"/>
<dbReference type="EMBL" id="VSSQ01068979">
    <property type="protein sequence ID" value="MPN21090.1"/>
    <property type="molecule type" value="Genomic_DNA"/>
</dbReference>
<organism evidence="1">
    <name type="scientific">bioreactor metagenome</name>
    <dbReference type="NCBI Taxonomy" id="1076179"/>
    <lineage>
        <taxon>unclassified sequences</taxon>
        <taxon>metagenomes</taxon>
        <taxon>ecological metagenomes</taxon>
    </lineage>
</organism>
<protein>
    <submittedName>
        <fullName evidence="1">Uncharacterized protein</fullName>
    </submittedName>
</protein>